<dbReference type="SMART" id="SM00561">
    <property type="entry name" value="MBT"/>
    <property type="match status" value="1"/>
</dbReference>
<organism evidence="3 4">
    <name type="scientific">Fundulus heteroclitus</name>
    <name type="common">Killifish</name>
    <name type="synonym">Mummichog</name>
    <dbReference type="NCBI Taxonomy" id="8078"/>
    <lineage>
        <taxon>Eukaryota</taxon>
        <taxon>Metazoa</taxon>
        <taxon>Chordata</taxon>
        <taxon>Craniata</taxon>
        <taxon>Vertebrata</taxon>
        <taxon>Euteleostomi</taxon>
        <taxon>Actinopterygii</taxon>
        <taxon>Neopterygii</taxon>
        <taxon>Teleostei</taxon>
        <taxon>Neoteleostei</taxon>
        <taxon>Acanthomorphata</taxon>
        <taxon>Ovalentaria</taxon>
        <taxon>Atherinomorphae</taxon>
        <taxon>Cyprinodontiformes</taxon>
        <taxon>Fundulidae</taxon>
        <taxon>Fundulus</taxon>
    </lineage>
</organism>
<dbReference type="STRING" id="8078.ENSFHEP00000009067"/>
<keyword evidence="1" id="KW-0677">Repeat</keyword>
<accession>A0A3Q2P9R1</accession>
<dbReference type="GeneTree" id="ENSGT00940000158264"/>
<evidence type="ECO:0000313" key="4">
    <source>
        <dbReference type="Proteomes" id="UP000265000"/>
    </source>
</evidence>
<dbReference type="Ensembl" id="ENSFHET00000001109.1">
    <property type="protein sequence ID" value="ENSFHEP00000009067.1"/>
    <property type="gene ID" value="ENSFHEG00000010303.1"/>
</dbReference>
<dbReference type="Pfam" id="PF02820">
    <property type="entry name" value="MBT"/>
    <property type="match status" value="1"/>
</dbReference>
<dbReference type="InterPro" id="IPR004092">
    <property type="entry name" value="Mbt"/>
</dbReference>
<dbReference type="InterPro" id="IPR050548">
    <property type="entry name" value="PcG_chromatin_remod_factors"/>
</dbReference>
<dbReference type="GO" id="GO:0045892">
    <property type="term" value="P:negative regulation of DNA-templated transcription"/>
    <property type="evidence" value="ECO:0007669"/>
    <property type="project" value="TreeGrafter"/>
</dbReference>
<proteinExistence type="predicted"/>
<dbReference type="PANTHER" id="PTHR12247">
    <property type="entry name" value="POLYCOMB GROUP PROTEIN"/>
    <property type="match status" value="1"/>
</dbReference>
<evidence type="ECO:0000256" key="2">
    <source>
        <dbReference type="PROSITE-ProRule" id="PRU00459"/>
    </source>
</evidence>
<dbReference type="AlphaFoldDB" id="A0A3Q2P9R1"/>
<reference evidence="3" key="1">
    <citation type="submission" date="2025-08" db="UniProtKB">
        <authorList>
            <consortium name="Ensembl"/>
        </authorList>
    </citation>
    <scope>IDENTIFICATION</scope>
</reference>
<dbReference type="PROSITE" id="PS51079">
    <property type="entry name" value="MBT"/>
    <property type="match status" value="1"/>
</dbReference>
<dbReference type="GO" id="GO:0003682">
    <property type="term" value="F:chromatin binding"/>
    <property type="evidence" value="ECO:0007669"/>
    <property type="project" value="TreeGrafter"/>
</dbReference>
<name>A0A3Q2P9R1_FUNHE</name>
<protein>
    <submittedName>
        <fullName evidence="3">Uncharacterized protein</fullName>
    </submittedName>
</protein>
<reference evidence="3" key="2">
    <citation type="submission" date="2025-09" db="UniProtKB">
        <authorList>
            <consortium name="Ensembl"/>
        </authorList>
    </citation>
    <scope>IDENTIFICATION</scope>
</reference>
<feature type="repeat" description="MBT" evidence="2">
    <location>
        <begin position="12"/>
        <end position="109"/>
    </location>
</feature>
<evidence type="ECO:0000313" key="3">
    <source>
        <dbReference type="Ensembl" id="ENSFHEP00000009067.1"/>
    </source>
</evidence>
<dbReference type="GO" id="GO:0005634">
    <property type="term" value="C:nucleus"/>
    <property type="evidence" value="ECO:0007669"/>
    <property type="project" value="InterPro"/>
</dbReference>
<dbReference type="GO" id="GO:0042393">
    <property type="term" value="F:histone binding"/>
    <property type="evidence" value="ECO:0007669"/>
    <property type="project" value="TreeGrafter"/>
</dbReference>
<dbReference type="SUPFAM" id="SSF63748">
    <property type="entry name" value="Tudor/PWWP/MBT"/>
    <property type="match status" value="1"/>
</dbReference>
<keyword evidence="4" id="KW-1185">Reference proteome</keyword>
<sequence length="120" mass="12882">NTSPVPQPHTCFDWQDYLQSSGSHAAPPSLFTCRSTDCEFQVGMKLEAVDKKNPGLVCVASTGVASVWDSRGSCRCHSCLCPSIRCDSSSPYIHPVGWCEEQGRPLTAPQGITIISLPGV</sequence>
<dbReference type="Gene3D" id="2.30.30.140">
    <property type="match status" value="1"/>
</dbReference>
<dbReference type="PANTHER" id="PTHR12247:SF69">
    <property type="entry name" value="LETHAL(3)MALIGNANT BRAIN TUMOR-LIKE PROTEIN 1"/>
    <property type="match status" value="1"/>
</dbReference>
<dbReference type="Proteomes" id="UP000265000">
    <property type="component" value="Unplaced"/>
</dbReference>
<evidence type="ECO:0000256" key="1">
    <source>
        <dbReference type="ARBA" id="ARBA00022737"/>
    </source>
</evidence>